<evidence type="ECO:0000313" key="10">
    <source>
        <dbReference type="EMBL" id="MFC0675796.1"/>
    </source>
</evidence>
<dbReference type="InterPro" id="IPR005548">
    <property type="entry name" value="Cell_div_FtsQ/DivIB_C"/>
</dbReference>
<gene>
    <name evidence="10" type="ORF">ACFFF6_17740</name>
</gene>
<reference evidence="10 11" key="1">
    <citation type="submission" date="2024-09" db="EMBL/GenBank/DDBJ databases">
        <authorList>
            <person name="Sun Q."/>
            <person name="Mori K."/>
        </authorList>
    </citation>
    <scope>NUCLEOTIDE SEQUENCE [LARGE SCALE GENOMIC DNA]</scope>
    <source>
        <strain evidence="10 11">CICC 10874</strain>
    </source>
</reference>
<sequence>PATGEGRVVPAADRFRALVSPRPWLRRRRALLATAGGLVGLAALALGVLLLAPPFQVSQIQVTGTGYVDAAAVEEAAAPALGGSILTVPRAEIGAAAGTIPGVRSVEVERSWPDGVRVRVAERTPIASVTAADGTTAILDGEGVELPAAAAEGASLTPLVVETGSGDPEGATEAMIEVLDRMPPDLRGATSSVTASTRSDVTLVLSLEEGEKTVVWGDVQDSELKSQVVAALLDQPGTVIDVSSPVAPVTR</sequence>
<dbReference type="Pfam" id="PF08478">
    <property type="entry name" value="POTRA_1"/>
    <property type="match status" value="1"/>
</dbReference>
<dbReference type="PANTHER" id="PTHR37820">
    <property type="entry name" value="CELL DIVISION PROTEIN DIVIB"/>
    <property type="match status" value="1"/>
</dbReference>
<evidence type="ECO:0000256" key="1">
    <source>
        <dbReference type="ARBA" id="ARBA00004370"/>
    </source>
</evidence>
<keyword evidence="3 10" id="KW-0132">Cell division</keyword>
<dbReference type="RefSeq" id="WP_376982829.1">
    <property type="nucleotide sequence ID" value="NZ_JBHLSV010000029.1"/>
</dbReference>
<keyword evidence="11" id="KW-1185">Reference proteome</keyword>
<organism evidence="10 11">
    <name type="scientific">Brachybacterium hainanense</name>
    <dbReference type="NCBI Taxonomy" id="1541174"/>
    <lineage>
        <taxon>Bacteria</taxon>
        <taxon>Bacillati</taxon>
        <taxon>Actinomycetota</taxon>
        <taxon>Actinomycetes</taxon>
        <taxon>Micrococcales</taxon>
        <taxon>Dermabacteraceae</taxon>
        <taxon>Brachybacterium</taxon>
    </lineage>
</organism>
<evidence type="ECO:0000256" key="5">
    <source>
        <dbReference type="ARBA" id="ARBA00022989"/>
    </source>
</evidence>
<dbReference type="EMBL" id="JBHLSV010000029">
    <property type="protein sequence ID" value="MFC0675796.1"/>
    <property type="molecule type" value="Genomic_DNA"/>
</dbReference>
<dbReference type="Proteomes" id="UP001589793">
    <property type="component" value="Unassembled WGS sequence"/>
</dbReference>
<evidence type="ECO:0000313" key="11">
    <source>
        <dbReference type="Proteomes" id="UP001589793"/>
    </source>
</evidence>
<accession>A0ABV6RGC8</accession>
<comment type="caution">
    <text evidence="10">The sequence shown here is derived from an EMBL/GenBank/DDBJ whole genome shotgun (WGS) entry which is preliminary data.</text>
</comment>
<evidence type="ECO:0000256" key="3">
    <source>
        <dbReference type="ARBA" id="ARBA00022618"/>
    </source>
</evidence>
<proteinExistence type="predicted"/>
<dbReference type="InterPro" id="IPR034746">
    <property type="entry name" value="POTRA"/>
</dbReference>
<evidence type="ECO:0000256" key="2">
    <source>
        <dbReference type="ARBA" id="ARBA00022475"/>
    </source>
</evidence>
<keyword evidence="4 8" id="KW-0812">Transmembrane</keyword>
<evidence type="ECO:0000256" key="7">
    <source>
        <dbReference type="ARBA" id="ARBA00023306"/>
    </source>
</evidence>
<keyword evidence="2" id="KW-1003">Cell membrane</keyword>
<dbReference type="Pfam" id="PF03799">
    <property type="entry name" value="FtsQ_DivIB_C"/>
    <property type="match status" value="1"/>
</dbReference>
<dbReference type="Gene3D" id="3.10.20.310">
    <property type="entry name" value="membrane protein fhac"/>
    <property type="match status" value="1"/>
</dbReference>
<feature type="transmembrane region" description="Helical" evidence="8">
    <location>
        <begin position="30"/>
        <end position="52"/>
    </location>
</feature>
<feature type="non-terminal residue" evidence="10">
    <location>
        <position position="1"/>
    </location>
</feature>
<keyword evidence="6 8" id="KW-0472">Membrane</keyword>
<dbReference type="PROSITE" id="PS51779">
    <property type="entry name" value="POTRA"/>
    <property type="match status" value="1"/>
</dbReference>
<keyword evidence="7" id="KW-0131">Cell cycle</keyword>
<dbReference type="InterPro" id="IPR050487">
    <property type="entry name" value="FtsQ_DivIB"/>
</dbReference>
<feature type="domain" description="POTRA" evidence="9">
    <location>
        <begin position="55"/>
        <end position="123"/>
    </location>
</feature>
<evidence type="ECO:0000256" key="6">
    <source>
        <dbReference type="ARBA" id="ARBA00023136"/>
    </source>
</evidence>
<evidence type="ECO:0000256" key="8">
    <source>
        <dbReference type="SAM" id="Phobius"/>
    </source>
</evidence>
<evidence type="ECO:0000259" key="9">
    <source>
        <dbReference type="PROSITE" id="PS51779"/>
    </source>
</evidence>
<keyword evidence="5 8" id="KW-1133">Transmembrane helix</keyword>
<dbReference type="GO" id="GO:0051301">
    <property type="term" value="P:cell division"/>
    <property type="evidence" value="ECO:0007669"/>
    <property type="project" value="UniProtKB-KW"/>
</dbReference>
<evidence type="ECO:0000256" key="4">
    <source>
        <dbReference type="ARBA" id="ARBA00022692"/>
    </source>
</evidence>
<comment type="subcellular location">
    <subcellularLocation>
        <location evidence="1">Membrane</location>
    </subcellularLocation>
</comment>
<name>A0ABV6RGC8_9MICO</name>
<protein>
    <submittedName>
        <fullName evidence="10">Cell division protein FtsQ/DivIB</fullName>
    </submittedName>
</protein>
<dbReference type="InterPro" id="IPR013685">
    <property type="entry name" value="POTRA_FtsQ_type"/>
</dbReference>
<dbReference type="PANTHER" id="PTHR37820:SF1">
    <property type="entry name" value="CELL DIVISION PROTEIN FTSQ"/>
    <property type="match status" value="1"/>
</dbReference>